<dbReference type="InterPro" id="IPR051601">
    <property type="entry name" value="Serine_prot/Carboxylest_S33"/>
</dbReference>
<dbReference type="Gene3D" id="3.40.50.1820">
    <property type="entry name" value="alpha/beta hydrolase"/>
    <property type="match status" value="1"/>
</dbReference>
<dbReference type="Proteomes" id="UP001628179">
    <property type="component" value="Unassembled WGS sequence"/>
</dbReference>
<dbReference type="Pfam" id="PF00561">
    <property type="entry name" value="Abhydrolase_1"/>
    <property type="match status" value="1"/>
</dbReference>
<feature type="region of interest" description="Disordered" evidence="3">
    <location>
        <begin position="1"/>
        <end position="29"/>
    </location>
</feature>
<evidence type="ECO:0000256" key="4">
    <source>
        <dbReference type="SAM" id="Phobius"/>
    </source>
</evidence>
<gene>
    <name evidence="7" type="ORF">MFIFM68171_08134</name>
</gene>
<comment type="caution">
    <text evidence="7">The sequence shown here is derived from an EMBL/GenBank/DDBJ whole genome shotgun (WGS) entry which is preliminary data.</text>
</comment>
<keyword evidence="4" id="KW-0812">Transmembrane</keyword>
<feature type="transmembrane region" description="Helical" evidence="4">
    <location>
        <begin position="29"/>
        <end position="47"/>
    </location>
</feature>
<dbReference type="EMBL" id="BAAFSV010000004">
    <property type="protein sequence ID" value="GAB1317924.1"/>
    <property type="molecule type" value="Genomic_DNA"/>
</dbReference>
<accession>A0ABQ0GJQ2</accession>
<feature type="domain" description="Peptidase S33 tripeptidyl aminopeptidase-like C-terminal" evidence="6">
    <location>
        <begin position="461"/>
        <end position="549"/>
    </location>
</feature>
<dbReference type="Pfam" id="PF08386">
    <property type="entry name" value="Abhydrolase_4"/>
    <property type="match status" value="1"/>
</dbReference>
<comment type="similarity">
    <text evidence="1">Belongs to the peptidase S33 family.</text>
</comment>
<dbReference type="InterPro" id="IPR029058">
    <property type="entry name" value="AB_hydrolase_fold"/>
</dbReference>
<organism evidence="7 8">
    <name type="scientific">Madurella fahalii</name>
    <dbReference type="NCBI Taxonomy" id="1157608"/>
    <lineage>
        <taxon>Eukaryota</taxon>
        <taxon>Fungi</taxon>
        <taxon>Dikarya</taxon>
        <taxon>Ascomycota</taxon>
        <taxon>Pezizomycotina</taxon>
        <taxon>Sordariomycetes</taxon>
        <taxon>Sordariomycetidae</taxon>
        <taxon>Sordariales</taxon>
        <taxon>Sordariales incertae sedis</taxon>
        <taxon>Madurella</taxon>
    </lineage>
</organism>
<evidence type="ECO:0000313" key="7">
    <source>
        <dbReference type="EMBL" id="GAB1317924.1"/>
    </source>
</evidence>
<dbReference type="GO" id="GO:0016787">
    <property type="term" value="F:hydrolase activity"/>
    <property type="evidence" value="ECO:0007669"/>
    <property type="project" value="UniProtKB-KW"/>
</dbReference>
<evidence type="ECO:0000256" key="1">
    <source>
        <dbReference type="ARBA" id="ARBA00010088"/>
    </source>
</evidence>
<dbReference type="RefSeq" id="XP_070919655.1">
    <property type="nucleotide sequence ID" value="XM_071063554.1"/>
</dbReference>
<keyword evidence="8" id="KW-1185">Reference proteome</keyword>
<dbReference type="PANTHER" id="PTHR43248">
    <property type="entry name" value="2-SUCCINYL-6-HYDROXY-2,4-CYCLOHEXADIENE-1-CARBOXYLATE SYNTHASE"/>
    <property type="match status" value="1"/>
</dbReference>
<dbReference type="InterPro" id="IPR000073">
    <property type="entry name" value="AB_hydrolase_1"/>
</dbReference>
<protein>
    <submittedName>
        <fullName evidence="7">AB hydrolase-1 domain-containing protein</fullName>
    </submittedName>
</protein>
<evidence type="ECO:0000256" key="2">
    <source>
        <dbReference type="ARBA" id="ARBA00022801"/>
    </source>
</evidence>
<evidence type="ECO:0000259" key="6">
    <source>
        <dbReference type="Pfam" id="PF08386"/>
    </source>
</evidence>
<reference evidence="7 8" key="1">
    <citation type="submission" date="2024-09" db="EMBL/GenBank/DDBJ databases">
        <title>Itraconazole resistance in Madurella fahalii resulting from another homologue of gene encoding cytochrome P450 14-alpha sterol demethylase (CYP51).</title>
        <authorList>
            <person name="Yoshioka I."/>
            <person name="Fahal A.H."/>
            <person name="Kaneko S."/>
            <person name="Yaguchi T."/>
        </authorList>
    </citation>
    <scope>NUCLEOTIDE SEQUENCE [LARGE SCALE GENOMIC DNA]</scope>
    <source>
        <strain evidence="7 8">IFM 68171</strain>
    </source>
</reference>
<evidence type="ECO:0000259" key="5">
    <source>
        <dbReference type="Pfam" id="PF00561"/>
    </source>
</evidence>
<dbReference type="PANTHER" id="PTHR43248:SF25">
    <property type="entry name" value="AB HYDROLASE-1 DOMAIN-CONTAINING PROTEIN-RELATED"/>
    <property type="match status" value="1"/>
</dbReference>
<keyword evidence="4" id="KW-0472">Membrane</keyword>
<proteinExistence type="inferred from homology"/>
<evidence type="ECO:0000313" key="8">
    <source>
        <dbReference type="Proteomes" id="UP001628179"/>
    </source>
</evidence>
<keyword evidence="2 7" id="KW-0378">Hydrolase</keyword>
<dbReference type="SUPFAM" id="SSF53474">
    <property type="entry name" value="alpha/beta-Hydrolases"/>
    <property type="match status" value="1"/>
</dbReference>
<dbReference type="GeneID" id="98178877"/>
<name>A0ABQ0GJQ2_9PEZI</name>
<sequence>MEFEHNQLVKSRRSGFNARRRDERSCRPSTGGAVVLSAFIVFSFVMLRRAFDHFYHLPSNPHHNAPLTRTYEGEHISWTPCGTLADHELECSNITVPMDHFNTTNNASDNKSFTIPLLRMRSKNTTSTAIANILLNPGGPGASGTALVHSRGAQLSTILGDSFHVVGFDPRGINQSVPLADCYPSDEARQELSRVRAKKVVEDSGELWAWTGNFVRACADTMGPYAAHINTPQTAADMNAILDALGQQDMYYWGFSYGTLLGQTYATMFPERAKRVIIDGVANQFDWYEALLDREMMTDTDKVFAGFVSECIKAGTEDCALAEGGETEEELHERLVDGVGKLKDEPVGVYINSSVHGVLDFWTVWHRGIFPVLYRPAKWRELARNLALLLRGNATEAFLAYGRGPAWETVGEALKFVSYNDGTSGPTNWPTDRAGLVNQLLSLSNQSVFSGFTYDYYFSKQAWTIPRTHNYVPKHKVKTAHPLLLLSTTYDPVCPLVSAKSANNIFEGSRIIEVKGYGHCSLAVPSMCVARHVREYLMEGKLPAENVQCEVDGNPYFSKPEESIAALEALSSADEERRIRLAQLELAENSWLGPWRW</sequence>
<dbReference type="InterPro" id="IPR013595">
    <property type="entry name" value="Pept_S33_TAP-like_C"/>
</dbReference>
<keyword evidence="4" id="KW-1133">Transmembrane helix</keyword>
<evidence type="ECO:0000256" key="3">
    <source>
        <dbReference type="SAM" id="MobiDB-lite"/>
    </source>
</evidence>
<feature type="domain" description="AB hydrolase-1" evidence="5">
    <location>
        <begin position="133"/>
        <end position="291"/>
    </location>
</feature>